<evidence type="ECO:0000256" key="1">
    <source>
        <dbReference type="SAM" id="MobiDB-lite"/>
    </source>
</evidence>
<accession>A0A7W8BA95</accession>
<dbReference type="OrthoDB" id="3402668at2"/>
<proteinExistence type="predicted"/>
<feature type="domain" description="DUF397" evidence="2">
    <location>
        <begin position="43"/>
        <end position="96"/>
    </location>
</feature>
<reference evidence="3 4" key="1">
    <citation type="submission" date="2020-08" db="EMBL/GenBank/DDBJ databases">
        <title>Genomic Encyclopedia of Type Strains, Phase III (KMG-III): the genomes of soil and plant-associated and newly described type strains.</title>
        <authorList>
            <person name="Whitman W."/>
        </authorList>
    </citation>
    <scope>NUCLEOTIDE SEQUENCE [LARGE SCALE GENOMIC DNA]</scope>
    <source>
        <strain evidence="3 4">CECT 3259</strain>
    </source>
</reference>
<comment type="caution">
    <text evidence="3">The sequence shown here is derived from an EMBL/GenBank/DDBJ whole genome shotgun (WGS) entry which is preliminary data.</text>
</comment>
<sequence length="110" mass="11545">MNHCGRQGVPAPARSPAPVPDPTSAPAPDPVPTAEDPPDGTPVWQRSSFSGSGGGSECLEAAGTPDSRFYLRESDRPVTVLTLSAGVWSAFLRYVRTRAAELALCARNLP</sequence>
<dbReference type="RefSeq" id="WP_102919021.1">
    <property type="nucleotide sequence ID" value="NZ_JACHJF010000006.1"/>
</dbReference>
<dbReference type="EMBL" id="JACHJF010000006">
    <property type="protein sequence ID" value="MBB5119127.1"/>
    <property type="molecule type" value="Genomic_DNA"/>
</dbReference>
<gene>
    <name evidence="3" type="ORF">FHS36_002560</name>
</gene>
<dbReference type="Pfam" id="PF04149">
    <property type="entry name" value="DUF397"/>
    <property type="match status" value="1"/>
</dbReference>
<name>A0A7W8BA95_STREU</name>
<dbReference type="InterPro" id="IPR007278">
    <property type="entry name" value="DUF397"/>
</dbReference>
<dbReference type="AlphaFoldDB" id="A0A7W8BA95"/>
<evidence type="ECO:0000313" key="3">
    <source>
        <dbReference type="EMBL" id="MBB5119127.1"/>
    </source>
</evidence>
<feature type="region of interest" description="Disordered" evidence="1">
    <location>
        <begin position="1"/>
        <end position="62"/>
    </location>
</feature>
<protein>
    <recommendedName>
        <fullName evidence="2">DUF397 domain-containing protein</fullName>
    </recommendedName>
</protein>
<evidence type="ECO:0000259" key="2">
    <source>
        <dbReference type="Pfam" id="PF04149"/>
    </source>
</evidence>
<feature type="compositionally biased region" description="Pro residues" evidence="1">
    <location>
        <begin position="13"/>
        <end position="31"/>
    </location>
</feature>
<organism evidence="3 4">
    <name type="scientific">Streptomyces eurocidicus</name>
    <name type="common">Streptoverticillium eurocidicus</name>
    <dbReference type="NCBI Taxonomy" id="66423"/>
    <lineage>
        <taxon>Bacteria</taxon>
        <taxon>Bacillati</taxon>
        <taxon>Actinomycetota</taxon>
        <taxon>Actinomycetes</taxon>
        <taxon>Kitasatosporales</taxon>
        <taxon>Streptomycetaceae</taxon>
        <taxon>Streptomyces</taxon>
    </lineage>
</organism>
<dbReference type="Proteomes" id="UP000528608">
    <property type="component" value="Unassembled WGS sequence"/>
</dbReference>
<evidence type="ECO:0000313" key="4">
    <source>
        <dbReference type="Proteomes" id="UP000528608"/>
    </source>
</evidence>